<dbReference type="PANTHER" id="PTHR48048:SF83">
    <property type="entry name" value="GLYCOSYLTRANSFERASE"/>
    <property type="match status" value="1"/>
</dbReference>
<organism evidence="5">
    <name type="scientific">Fagus sylvatica</name>
    <name type="common">Beechnut</name>
    <dbReference type="NCBI Taxonomy" id="28930"/>
    <lineage>
        <taxon>Eukaryota</taxon>
        <taxon>Viridiplantae</taxon>
        <taxon>Streptophyta</taxon>
        <taxon>Embryophyta</taxon>
        <taxon>Tracheophyta</taxon>
        <taxon>Spermatophyta</taxon>
        <taxon>Magnoliopsida</taxon>
        <taxon>eudicotyledons</taxon>
        <taxon>Gunneridae</taxon>
        <taxon>Pentapetalae</taxon>
        <taxon>rosids</taxon>
        <taxon>fabids</taxon>
        <taxon>Fagales</taxon>
        <taxon>Fagaceae</taxon>
        <taxon>Fagus</taxon>
    </lineage>
</organism>
<dbReference type="CDD" id="cd03784">
    <property type="entry name" value="GT1_Gtf-like"/>
    <property type="match status" value="1"/>
</dbReference>
<evidence type="ECO:0000256" key="2">
    <source>
        <dbReference type="ARBA" id="ARBA00022676"/>
    </source>
</evidence>
<dbReference type="SUPFAM" id="SSF53756">
    <property type="entry name" value="UDP-Glycosyltransferase/glycogen phosphorylase"/>
    <property type="match status" value="1"/>
</dbReference>
<dbReference type="FunFam" id="3.40.50.2000:FF:000080">
    <property type="entry name" value="Glycosyltransferase"/>
    <property type="match status" value="1"/>
</dbReference>
<accession>A0A2N9I4R7</accession>
<proteinExistence type="inferred from homology"/>
<dbReference type="InterPro" id="IPR050481">
    <property type="entry name" value="UDP-glycosyltransf_plant"/>
</dbReference>
<dbReference type="PANTHER" id="PTHR48048">
    <property type="entry name" value="GLYCOSYLTRANSFERASE"/>
    <property type="match status" value="1"/>
</dbReference>
<evidence type="ECO:0000313" key="4">
    <source>
        <dbReference type="EMBL" id="SPC77806.1"/>
    </source>
</evidence>
<evidence type="ECO:0000256" key="1">
    <source>
        <dbReference type="ARBA" id="ARBA00009995"/>
    </source>
</evidence>
<evidence type="ECO:0008006" key="6">
    <source>
        <dbReference type="Google" id="ProtNLM"/>
    </source>
</evidence>
<reference evidence="5" key="1">
    <citation type="submission" date="2018-02" db="EMBL/GenBank/DDBJ databases">
        <authorList>
            <person name="Cohen D.B."/>
            <person name="Kent A.D."/>
        </authorList>
    </citation>
    <scope>NUCLEOTIDE SEQUENCE</scope>
</reference>
<evidence type="ECO:0000313" key="5">
    <source>
        <dbReference type="EMBL" id="SPD19682.1"/>
    </source>
</evidence>
<gene>
    <name evidence="5" type="ORF">FSB_LOCUS47564</name>
    <name evidence="4" type="ORF">FSB_LOCUS5688</name>
</gene>
<dbReference type="AlphaFoldDB" id="A0A2N9I4R7"/>
<dbReference type="GO" id="GO:0035251">
    <property type="term" value="F:UDP-glucosyltransferase activity"/>
    <property type="evidence" value="ECO:0007669"/>
    <property type="project" value="InterPro"/>
</dbReference>
<sequence>MKQAELIFVPVPGIGHLVSTIEFAKRLIDRDDRLLITILSMKFPFTPATDAYTRSLTASQPRIQLIDLPQVDPPQSELLKLRGYYISAYIESNIPIVKDTVTKIVSSNSNSDSTRVVGLVLDFFCLPMIDVGRELSLPSYLYLTCNAGFLGFMLYLPIRHNQIGTEFSELDPDLLIPGFVNPVPPGVLPSAVLDKDNGYTAYLEIAQRFRDTKGIIVNTFRELEPYALDSFSNGQRQTPPIYAVGPVLDLKGQPNPGLDGAQRDNIMKWLDDQPPLSVVFLCFGSMGSFGAGQVKEIALGLEGSGHRFLWSLRTPTLMPEGFLERIKGKGMICNGWAPQVEFLAHKAIGGFVSHCGWNSILESLWHGVPIVTLPLYAEQQLNAFSMVRELGLAVEMRLDYKIGADLVLGDEIERAVRHVMDGTNEVRKKMKEMGEMARKAVKEGGSSFISIGQLIEDMIGSS</sequence>
<comment type="similarity">
    <text evidence="1">Belongs to the UDP-glycosyltransferase family.</text>
</comment>
<dbReference type="FunFam" id="3.40.50.2000:FF:000056">
    <property type="entry name" value="Glycosyltransferase"/>
    <property type="match status" value="1"/>
</dbReference>
<dbReference type="EMBL" id="OIVN01000293">
    <property type="protein sequence ID" value="SPC77806.1"/>
    <property type="molecule type" value="Genomic_DNA"/>
</dbReference>
<protein>
    <recommendedName>
        <fullName evidence="6">Glycosyltransferase</fullName>
    </recommendedName>
</protein>
<keyword evidence="2" id="KW-0328">Glycosyltransferase</keyword>
<dbReference type="Gene3D" id="3.40.50.2000">
    <property type="entry name" value="Glycogen Phosphorylase B"/>
    <property type="match status" value="2"/>
</dbReference>
<dbReference type="EMBL" id="OIVN01004868">
    <property type="protein sequence ID" value="SPD19682.1"/>
    <property type="molecule type" value="Genomic_DNA"/>
</dbReference>
<name>A0A2N9I4R7_FAGSY</name>
<evidence type="ECO:0000256" key="3">
    <source>
        <dbReference type="ARBA" id="ARBA00022679"/>
    </source>
</evidence>
<dbReference type="InterPro" id="IPR002213">
    <property type="entry name" value="UDP_glucos_trans"/>
</dbReference>
<keyword evidence="3" id="KW-0808">Transferase</keyword>
<dbReference type="Pfam" id="PF00201">
    <property type="entry name" value="UDPGT"/>
    <property type="match status" value="1"/>
</dbReference>